<keyword evidence="2" id="KW-1185">Reference proteome</keyword>
<accession>A0ACB7TRV1</accession>
<reference evidence="2" key="1">
    <citation type="journal article" date="2022" name="Nat. Commun.">
        <title>Chromosome evolution and the genetic basis of agronomically important traits in greater yam.</title>
        <authorList>
            <person name="Bredeson J.V."/>
            <person name="Lyons J.B."/>
            <person name="Oniyinde I.O."/>
            <person name="Okereke N.R."/>
            <person name="Kolade O."/>
            <person name="Nnabue I."/>
            <person name="Nwadili C.O."/>
            <person name="Hribova E."/>
            <person name="Parker M."/>
            <person name="Nwogha J."/>
            <person name="Shu S."/>
            <person name="Carlson J."/>
            <person name="Kariba R."/>
            <person name="Muthemba S."/>
            <person name="Knop K."/>
            <person name="Barton G.J."/>
            <person name="Sherwood A.V."/>
            <person name="Lopez-Montes A."/>
            <person name="Asiedu R."/>
            <person name="Jamnadass R."/>
            <person name="Muchugi A."/>
            <person name="Goodstein D."/>
            <person name="Egesi C.N."/>
            <person name="Featherston J."/>
            <person name="Asfaw A."/>
            <person name="Simpson G.G."/>
            <person name="Dolezel J."/>
            <person name="Hendre P.S."/>
            <person name="Van Deynze A."/>
            <person name="Kumar P.L."/>
            <person name="Obidiegwu J.E."/>
            <person name="Bhattacharjee R."/>
            <person name="Rokhsar D.S."/>
        </authorList>
    </citation>
    <scope>NUCLEOTIDE SEQUENCE [LARGE SCALE GENOMIC DNA]</scope>
    <source>
        <strain evidence="2">cv. TDa95/00328</strain>
    </source>
</reference>
<keyword evidence="1" id="KW-0413">Isomerase</keyword>
<evidence type="ECO:0000313" key="2">
    <source>
        <dbReference type="Proteomes" id="UP000827976"/>
    </source>
</evidence>
<name>A0ACB7TRV1_DIOAL</name>
<dbReference type="EC" id="5.6.1.4" evidence="1"/>
<protein>
    <submittedName>
        <fullName evidence="1">Minus-end-directed kinesin ATPase protein</fullName>
        <ecNumber evidence="1">5.6.1.4</ecNumber>
    </submittedName>
</protein>
<dbReference type="EMBL" id="CM037030">
    <property type="protein sequence ID" value="KAH7651331.1"/>
    <property type="molecule type" value="Genomic_DNA"/>
</dbReference>
<dbReference type="Proteomes" id="UP000827976">
    <property type="component" value="Chromosome 20"/>
</dbReference>
<comment type="caution">
    <text evidence="1">The sequence shown here is derived from an EMBL/GenBank/DDBJ whole genome shotgun (WGS) entry which is preliminary data.</text>
</comment>
<gene>
    <name evidence="1" type="ORF">IHE45_20G049800</name>
</gene>
<sequence>MKRLAKGEAEEGATKAMDSPKGLAQSSSESSSQHELGSPVMPEPSSPFGHKSGYRSHLYAAKASDLMKSNNLDSSPTQTLLNVANSVLNESIERKNGEIPQIQNIKMVEKKKAEEQDLVKLTSEIEAKNHTISVLTKEKEDKDHIISLLKKEKELQDHIISVLKKEKEDKDHIISVLKKEKEDKDHMVSIAAKDKEEKEHLILKLKQEFESMKNSCMKQCQESESDAKETKLQLDNRIKELEILLADSRRKIEELELYSKSKSQTWNEKESTFLNSISFQQQVVQDLRVASKSIKQSIINTQLKWSDEVTGIGKQLKVLVNAAENYHAVLAENKKLFNEVQELKGNIRVYCRIRPFLPGENLKATIVDYIGDNGELLVANPSKQVKDKPRSFKFNKIFGPAASQAQVYLDIQPFIRSVLDGFNVCIFAYGQTGSGKTYTMSGPNPPSEEEWGVNYRALNDLFNISQSRKGVNLYEVGVQMVEIYNEQVRDLLSNEASQKRYPFMHFFLFASLSNGLAVPDANMLPVKSTSDVLELMQIGFANRAVGATALNSRSSRSHSVVTVHVRNEDLKTGSASQGSLHLIDLAGSERADRSEATGDRLKEAQHINKSLSALGDVIFALSQKSAHVPYRNSKLTQLLQRSLGGQAKTLMFVQVNPDVLSFSESLSTLKFAERVSGVELGAAKSSKEGKDVSDLIEQVASLKDTIARKDDEIEQLQQAKDTGNQSPGTSNGRKLGSITLQHSSSFPGKLSSSGSQKSLGGMVKRASRVSLDTDSYSECGEGLSESSSHNSLDELNQQFDTDFSGNGEAESDEKIDTATDKM</sequence>
<proteinExistence type="predicted"/>
<evidence type="ECO:0000313" key="1">
    <source>
        <dbReference type="EMBL" id="KAH7651331.1"/>
    </source>
</evidence>
<organism evidence="1 2">
    <name type="scientific">Dioscorea alata</name>
    <name type="common">Purple yam</name>
    <dbReference type="NCBI Taxonomy" id="55571"/>
    <lineage>
        <taxon>Eukaryota</taxon>
        <taxon>Viridiplantae</taxon>
        <taxon>Streptophyta</taxon>
        <taxon>Embryophyta</taxon>
        <taxon>Tracheophyta</taxon>
        <taxon>Spermatophyta</taxon>
        <taxon>Magnoliopsida</taxon>
        <taxon>Liliopsida</taxon>
        <taxon>Dioscoreales</taxon>
        <taxon>Dioscoreaceae</taxon>
        <taxon>Dioscorea</taxon>
    </lineage>
</organism>